<feature type="repeat" description="ANK" evidence="3">
    <location>
        <begin position="367"/>
        <end position="393"/>
    </location>
</feature>
<dbReference type="Proteomes" id="UP000054558">
    <property type="component" value="Unassembled WGS sequence"/>
</dbReference>
<evidence type="ECO:0000313" key="7">
    <source>
        <dbReference type="Proteomes" id="UP000054558"/>
    </source>
</evidence>
<dbReference type="AlphaFoldDB" id="A0A1Y1I818"/>
<accession>A0A1Y1I818</accession>
<feature type="repeat" description="ANK" evidence="3">
    <location>
        <begin position="581"/>
        <end position="613"/>
    </location>
</feature>
<dbReference type="PROSITE" id="PS50088">
    <property type="entry name" value="ANK_REPEAT"/>
    <property type="match status" value="3"/>
</dbReference>
<feature type="compositionally biased region" description="Basic residues" evidence="4">
    <location>
        <begin position="652"/>
        <end position="664"/>
    </location>
</feature>
<evidence type="ECO:0000256" key="5">
    <source>
        <dbReference type="SAM" id="SignalP"/>
    </source>
</evidence>
<dbReference type="PROSITE" id="PS50297">
    <property type="entry name" value="ANK_REP_REGION"/>
    <property type="match status" value="2"/>
</dbReference>
<dbReference type="InterPro" id="IPR002110">
    <property type="entry name" value="Ankyrin_rpt"/>
</dbReference>
<dbReference type="Gene3D" id="1.25.40.20">
    <property type="entry name" value="Ankyrin repeat-containing domain"/>
    <property type="match status" value="2"/>
</dbReference>
<evidence type="ECO:0000256" key="2">
    <source>
        <dbReference type="ARBA" id="ARBA00023043"/>
    </source>
</evidence>
<dbReference type="OrthoDB" id="7729168at2759"/>
<organism evidence="6 7">
    <name type="scientific">Klebsormidium nitens</name>
    <name type="common">Green alga</name>
    <name type="synonym">Ulothrix nitens</name>
    <dbReference type="NCBI Taxonomy" id="105231"/>
    <lineage>
        <taxon>Eukaryota</taxon>
        <taxon>Viridiplantae</taxon>
        <taxon>Streptophyta</taxon>
        <taxon>Klebsormidiophyceae</taxon>
        <taxon>Klebsormidiales</taxon>
        <taxon>Klebsormidiaceae</taxon>
        <taxon>Klebsormidium</taxon>
    </lineage>
</organism>
<dbReference type="Pfam" id="PF12796">
    <property type="entry name" value="Ank_2"/>
    <property type="match status" value="2"/>
</dbReference>
<reference evidence="6 7" key="1">
    <citation type="journal article" date="2014" name="Nat. Commun.">
        <title>Klebsormidium flaccidum genome reveals primary factors for plant terrestrial adaptation.</title>
        <authorList>
            <person name="Hori K."/>
            <person name="Maruyama F."/>
            <person name="Fujisawa T."/>
            <person name="Togashi T."/>
            <person name="Yamamoto N."/>
            <person name="Seo M."/>
            <person name="Sato S."/>
            <person name="Yamada T."/>
            <person name="Mori H."/>
            <person name="Tajima N."/>
            <person name="Moriyama T."/>
            <person name="Ikeuchi M."/>
            <person name="Watanabe M."/>
            <person name="Wada H."/>
            <person name="Kobayashi K."/>
            <person name="Saito M."/>
            <person name="Masuda T."/>
            <person name="Sasaki-Sekimoto Y."/>
            <person name="Mashiguchi K."/>
            <person name="Awai K."/>
            <person name="Shimojima M."/>
            <person name="Masuda S."/>
            <person name="Iwai M."/>
            <person name="Nobusawa T."/>
            <person name="Narise T."/>
            <person name="Kondo S."/>
            <person name="Saito H."/>
            <person name="Sato R."/>
            <person name="Murakawa M."/>
            <person name="Ihara Y."/>
            <person name="Oshima-Yamada Y."/>
            <person name="Ohtaka K."/>
            <person name="Satoh M."/>
            <person name="Sonobe K."/>
            <person name="Ishii M."/>
            <person name="Ohtani R."/>
            <person name="Kanamori-Sato M."/>
            <person name="Honoki R."/>
            <person name="Miyazaki D."/>
            <person name="Mochizuki H."/>
            <person name="Umetsu J."/>
            <person name="Higashi K."/>
            <person name="Shibata D."/>
            <person name="Kamiya Y."/>
            <person name="Sato N."/>
            <person name="Nakamura Y."/>
            <person name="Tabata S."/>
            <person name="Ida S."/>
            <person name="Kurokawa K."/>
            <person name="Ohta H."/>
        </authorList>
    </citation>
    <scope>NUCLEOTIDE SEQUENCE [LARGE SCALE GENOMIC DNA]</scope>
    <source>
        <strain evidence="6 7">NIES-2285</strain>
    </source>
</reference>
<dbReference type="SUPFAM" id="SSF48403">
    <property type="entry name" value="Ankyrin repeat"/>
    <property type="match status" value="1"/>
</dbReference>
<feature type="chain" id="PRO_5012688599" evidence="5">
    <location>
        <begin position="19"/>
        <end position="672"/>
    </location>
</feature>
<dbReference type="Gene3D" id="3.80.10.10">
    <property type="entry name" value="Ribonuclease Inhibitor"/>
    <property type="match status" value="2"/>
</dbReference>
<dbReference type="SUPFAM" id="SSF52047">
    <property type="entry name" value="RNI-like"/>
    <property type="match status" value="1"/>
</dbReference>
<evidence type="ECO:0000313" key="6">
    <source>
        <dbReference type="EMBL" id="GAQ86092.1"/>
    </source>
</evidence>
<dbReference type="PANTHER" id="PTHR24173:SF74">
    <property type="entry name" value="ANKYRIN REPEAT DOMAIN-CONTAINING PROTEIN 16"/>
    <property type="match status" value="1"/>
</dbReference>
<gene>
    <name evidence="6" type="ORF">KFL_002700110</name>
</gene>
<dbReference type="InterPro" id="IPR032675">
    <property type="entry name" value="LRR_dom_sf"/>
</dbReference>
<evidence type="ECO:0000256" key="3">
    <source>
        <dbReference type="PROSITE-ProRule" id="PRU00023"/>
    </source>
</evidence>
<feature type="region of interest" description="Disordered" evidence="4">
    <location>
        <begin position="641"/>
        <end position="672"/>
    </location>
</feature>
<protein>
    <submittedName>
        <fullName evidence="6">Uncharacterized protein</fullName>
    </submittedName>
</protein>
<dbReference type="InterPro" id="IPR036770">
    <property type="entry name" value="Ankyrin_rpt-contain_sf"/>
</dbReference>
<keyword evidence="7" id="KW-1185">Reference proteome</keyword>
<keyword evidence="2 3" id="KW-0040">ANK repeat</keyword>
<dbReference type="PANTHER" id="PTHR24173">
    <property type="entry name" value="ANKYRIN REPEAT CONTAINING"/>
    <property type="match status" value="1"/>
</dbReference>
<keyword evidence="5" id="KW-0732">Signal</keyword>
<dbReference type="SMART" id="SM00248">
    <property type="entry name" value="ANK"/>
    <property type="match status" value="5"/>
</dbReference>
<keyword evidence="1" id="KW-0677">Repeat</keyword>
<dbReference type="STRING" id="105231.A0A1Y1I818"/>
<proteinExistence type="predicted"/>
<sequence length="672" mass="71348">METDLLDLPLPLLGLVLAKLQSVADVASVACSCKVLRSACQEAPLALRVEPQEVGGDVPLSRVLPLKVALKGICETLNNVVALDLRGCAVSDMDLHFLQSISALRSLNLGGCQKLTVAAVQALNSGQFGQGLELLNLQRCFRMWTADYSLPLLELLTGAGSSGRFLRTLLLSHISSLDALKAILEHDKISILGPSLSDANACPQSGGPPAEVGESPLQRVRLAGQRLRILAMHNCGKIETEHLLALATASSKLEVLCLGGSKVDCQRVDEVADAFSRFQQLRLLEVTFWEGQGAWSNGNANGSVSCGTALLASLRASLSSNQQQRQVRVWDLCNTKDLEEAHSWFHSHASAQERAALTAASNCSDQRRRTPLHVAASRGDTASVVRLLALGASAGGEGVVVGDGPRDVGGATALFLAAENGHAGCVDALIRGGANVLAANRGNESPLYIASLKGHCDVVAVMLQHCHTRNLEWQDANAYGDGWTPLMAAAVANRQDVANLLLQTAFKESASEPPDLLPPGLPSFVSSTVLARETRHGLHSGAQLGPSKRVSLGVDKEQISSFSARAGNLGSIPLIDARNRYGSTALHISATKSLTWFVLNLLTAGADWHIQDSYGLTPQQVAAKLGHRDVEQILSKWDVDLSGSSKLPSGRSRARERRKGRASRRLAASGDS</sequence>
<dbReference type="OMA" id="HNCGNLG"/>
<name>A0A1Y1I818_KLENI</name>
<evidence type="ECO:0000256" key="1">
    <source>
        <dbReference type="ARBA" id="ARBA00022737"/>
    </source>
</evidence>
<dbReference type="EMBL" id="DF237219">
    <property type="protein sequence ID" value="GAQ86092.1"/>
    <property type="molecule type" value="Genomic_DNA"/>
</dbReference>
<feature type="repeat" description="ANK" evidence="3">
    <location>
        <begin position="409"/>
        <end position="441"/>
    </location>
</feature>
<feature type="signal peptide" evidence="5">
    <location>
        <begin position="1"/>
        <end position="18"/>
    </location>
</feature>
<evidence type="ECO:0000256" key="4">
    <source>
        <dbReference type="SAM" id="MobiDB-lite"/>
    </source>
</evidence>